<evidence type="ECO:0000259" key="4">
    <source>
        <dbReference type="PROSITE" id="PS50943"/>
    </source>
</evidence>
<keyword evidence="6" id="KW-1185">Reference proteome</keyword>
<name>N2A3Y3_9FIRM</name>
<proteinExistence type="predicted"/>
<dbReference type="PANTHER" id="PTHR46797:SF23">
    <property type="entry name" value="HTH-TYPE TRANSCRIPTIONAL REGULATOR SUTR"/>
    <property type="match status" value="1"/>
</dbReference>
<dbReference type="STRING" id="1235802.C823_03785"/>
<dbReference type="SMART" id="SM00530">
    <property type="entry name" value="HTH_XRE"/>
    <property type="match status" value="1"/>
</dbReference>
<organism evidence="5 6">
    <name type="scientific">Eubacterium plexicaudatum ASF492</name>
    <dbReference type="NCBI Taxonomy" id="1235802"/>
    <lineage>
        <taxon>Bacteria</taxon>
        <taxon>Bacillati</taxon>
        <taxon>Bacillota</taxon>
        <taxon>Clostridia</taxon>
        <taxon>Eubacteriales</taxon>
        <taxon>Eubacteriaceae</taxon>
        <taxon>Eubacterium</taxon>
    </lineage>
</organism>
<evidence type="ECO:0000256" key="1">
    <source>
        <dbReference type="ARBA" id="ARBA00023015"/>
    </source>
</evidence>
<dbReference type="eggNOG" id="COG1396">
    <property type="taxonomic scope" value="Bacteria"/>
</dbReference>
<dbReference type="GO" id="GO:0003677">
    <property type="term" value="F:DNA binding"/>
    <property type="evidence" value="ECO:0007669"/>
    <property type="project" value="UniProtKB-KW"/>
</dbReference>
<keyword evidence="1" id="KW-0805">Transcription regulation</keyword>
<keyword evidence="2" id="KW-0238">DNA-binding</keyword>
<dbReference type="InterPro" id="IPR010982">
    <property type="entry name" value="Lambda_DNA-bd_dom_sf"/>
</dbReference>
<dbReference type="GO" id="GO:0005829">
    <property type="term" value="C:cytosol"/>
    <property type="evidence" value="ECO:0007669"/>
    <property type="project" value="TreeGrafter"/>
</dbReference>
<dbReference type="GO" id="GO:0003700">
    <property type="term" value="F:DNA-binding transcription factor activity"/>
    <property type="evidence" value="ECO:0007669"/>
    <property type="project" value="TreeGrafter"/>
</dbReference>
<dbReference type="OrthoDB" id="9805605at2"/>
<dbReference type="Proteomes" id="UP000012589">
    <property type="component" value="Unassembled WGS sequence"/>
</dbReference>
<accession>N2A3Y3</accession>
<feature type="domain" description="HTH cro/C1-type" evidence="4">
    <location>
        <begin position="13"/>
        <end position="67"/>
    </location>
</feature>
<keyword evidence="3" id="KW-0804">Transcription</keyword>
<evidence type="ECO:0000313" key="5">
    <source>
        <dbReference type="EMBL" id="EMZ22916.1"/>
    </source>
</evidence>
<dbReference type="Gene3D" id="1.10.260.40">
    <property type="entry name" value="lambda repressor-like DNA-binding domains"/>
    <property type="match status" value="1"/>
</dbReference>
<protein>
    <recommendedName>
        <fullName evidence="4">HTH cro/C1-type domain-containing protein</fullName>
    </recommendedName>
</protein>
<dbReference type="PANTHER" id="PTHR46797">
    <property type="entry name" value="HTH-TYPE TRANSCRIPTIONAL REGULATOR"/>
    <property type="match status" value="1"/>
</dbReference>
<evidence type="ECO:0000256" key="3">
    <source>
        <dbReference type="ARBA" id="ARBA00023163"/>
    </source>
</evidence>
<dbReference type="PATRIC" id="fig|1235802.3.peg.3993"/>
<dbReference type="Pfam" id="PF01381">
    <property type="entry name" value="HTH_3"/>
    <property type="match status" value="1"/>
</dbReference>
<evidence type="ECO:0000256" key="2">
    <source>
        <dbReference type="ARBA" id="ARBA00023125"/>
    </source>
</evidence>
<reference evidence="5 6" key="1">
    <citation type="journal article" date="2014" name="Genome Announc.">
        <title>Draft genome sequences of the altered schaedler flora, a defined bacterial community from gnotobiotic mice.</title>
        <authorList>
            <person name="Wannemuehler M.J."/>
            <person name="Overstreet A.M."/>
            <person name="Ward D.V."/>
            <person name="Phillips G.J."/>
        </authorList>
    </citation>
    <scope>NUCLEOTIDE SEQUENCE [LARGE SCALE GENOMIC DNA]</scope>
    <source>
        <strain evidence="5 6">ASF492</strain>
    </source>
</reference>
<comment type="caution">
    <text evidence="5">The sequence shown here is derived from an EMBL/GenBank/DDBJ whole genome shotgun (WGS) entry which is preliminary data.</text>
</comment>
<dbReference type="SUPFAM" id="SSF47413">
    <property type="entry name" value="lambda repressor-like DNA-binding domains"/>
    <property type="match status" value="1"/>
</dbReference>
<dbReference type="PROSITE" id="PS50943">
    <property type="entry name" value="HTH_CROC1"/>
    <property type="match status" value="1"/>
</dbReference>
<sequence length="115" mass="13084">MRELDYSMMGGRIRQLRKAKGWSQEVLAKKCGISMSFLGHIERGSRIMSLETFMAICLALDADAGELLWGELRQPSDALLELWHPSEQAPDKKRTDSYSMYVKIMKSVAEIMNEA</sequence>
<dbReference type="HOGENOM" id="CLU_066192_17_6_9"/>
<dbReference type="EMBL" id="AQFT01000115">
    <property type="protein sequence ID" value="EMZ22916.1"/>
    <property type="molecule type" value="Genomic_DNA"/>
</dbReference>
<gene>
    <name evidence="5" type="ORF">C823_03785</name>
</gene>
<dbReference type="CDD" id="cd00093">
    <property type="entry name" value="HTH_XRE"/>
    <property type="match status" value="1"/>
</dbReference>
<dbReference type="AlphaFoldDB" id="N2A3Y3"/>
<dbReference type="InterPro" id="IPR001387">
    <property type="entry name" value="Cro/C1-type_HTH"/>
</dbReference>
<evidence type="ECO:0000313" key="6">
    <source>
        <dbReference type="Proteomes" id="UP000012589"/>
    </source>
</evidence>
<dbReference type="InterPro" id="IPR050807">
    <property type="entry name" value="TransReg_Diox_bact_type"/>
</dbReference>